<keyword evidence="1" id="KW-1133">Transmembrane helix</keyword>
<dbReference type="OrthoDB" id="4707159at2"/>
<evidence type="ECO:0000313" key="3">
    <source>
        <dbReference type="Proteomes" id="UP000094224"/>
    </source>
</evidence>
<keyword evidence="3" id="KW-1185">Reference proteome</keyword>
<accession>A0A1E3T694</accession>
<dbReference type="STRING" id="243061.AWC25_09605"/>
<proteinExistence type="predicted"/>
<evidence type="ECO:0000313" key="2">
    <source>
        <dbReference type="EMBL" id="ODR09989.1"/>
    </source>
</evidence>
<dbReference type="AlphaFoldDB" id="A0A1E3T694"/>
<dbReference type="Proteomes" id="UP000094224">
    <property type="component" value="Unassembled WGS sequence"/>
</dbReference>
<dbReference type="RefSeq" id="WP_069398727.1">
    <property type="nucleotide sequence ID" value="NZ_JACKTB010000062.1"/>
</dbReference>
<comment type="caution">
    <text evidence="2">The sequence shown here is derived from an EMBL/GenBank/DDBJ whole genome shotgun (WGS) entry which is preliminary data.</text>
</comment>
<protein>
    <submittedName>
        <fullName evidence="2">Uncharacterized protein</fullName>
    </submittedName>
</protein>
<reference evidence="3" key="1">
    <citation type="submission" date="2016-09" db="EMBL/GenBank/DDBJ databases">
        <authorList>
            <person name="Greninger A.L."/>
            <person name="Jerome K.R."/>
            <person name="Mcnair B."/>
            <person name="Wallis C."/>
            <person name="Fang F."/>
        </authorList>
    </citation>
    <scope>NUCLEOTIDE SEQUENCE [LARGE SCALE GENOMIC DNA]</scope>
    <source>
        <strain evidence="3">BC1_M4</strain>
    </source>
</reference>
<sequence>MSFFGIAVLITGTTAYYVAEVRAGFHDIGQGAFGVGFKFIGAYLILPYFVLYATSCPVNHRRAKRALSGAAAPAGCRLRPPPSCRFSASLVGAQV</sequence>
<gene>
    <name evidence="2" type="ORF">BHQ21_02420</name>
</gene>
<dbReference type="EMBL" id="MIHC01000003">
    <property type="protein sequence ID" value="ODR09989.1"/>
    <property type="molecule type" value="Genomic_DNA"/>
</dbReference>
<keyword evidence="1" id="KW-0812">Transmembrane</keyword>
<keyword evidence="1" id="KW-0472">Membrane</keyword>
<feature type="transmembrane region" description="Helical" evidence="1">
    <location>
        <begin position="31"/>
        <end position="54"/>
    </location>
</feature>
<evidence type="ECO:0000256" key="1">
    <source>
        <dbReference type="SAM" id="Phobius"/>
    </source>
</evidence>
<organism evidence="2 3">
    <name type="scientific">Mycobacterium sherrisii</name>
    <dbReference type="NCBI Taxonomy" id="243061"/>
    <lineage>
        <taxon>Bacteria</taxon>
        <taxon>Bacillati</taxon>
        <taxon>Actinomycetota</taxon>
        <taxon>Actinomycetes</taxon>
        <taxon>Mycobacteriales</taxon>
        <taxon>Mycobacteriaceae</taxon>
        <taxon>Mycobacterium</taxon>
        <taxon>Mycobacterium simiae complex</taxon>
    </lineage>
</organism>
<name>A0A1E3T694_9MYCO</name>